<gene>
    <name evidence="1" type="ORF">DW060_05815</name>
</gene>
<evidence type="ECO:0000313" key="2">
    <source>
        <dbReference type="Proteomes" id="UP000286598"/>
    </source>
</evidence>
<dbReference type="InterPro" id="IPR045724">
    <property type="entry name" value="DUF6078"/>
</dbReference>
<dbReference type="Pfam" id="PF19555">
    <property type="entry name" value="DUF6078"/>
    <property type="match status" value="1"/>
</dbReference>
<comment type="caution">
    <text evidence="1">The sequence shown here is derived from an EMBL/GenBank/DDBJ whole genome shotgun (WGS) entry which is preliminary data.</text>
</comment>
<sequence>MENTNINDAAIKRSNIPNNWSYCFNSNCKRCNECIHFRSSVALDSSRTQGNAIFPTALRADGSCDHFKPVRMVRLASGFKQLFEDVKLRDASNLRLLMRKYFGGTSMYYRYHYGKSKLVPEQQEWIKQLFAQYDYTNVVFDNSKEEVDFL</sequence>
<protein>
    <submittedName>
        <fullName evidence="1">Uncharacterized protein</fullName>
    </submittedName>
</protein>
<name>A0A415GN14_9BACT</name>
<keyword evidence="2" id="KW-1185">Reference proteome</keyword>
<dbReference type="AlphaFoldDB" id="A0A415GN14"/>
<reference evidence="1 2" key="1">
    <citation type="submission" date="2018-08" db="EMBL/GenBank/DDBJ databases">
        <title>A genome reference for cultivated species of the human gut microbiota.</title>
        <authorList>
            <person name="Zou Y."/>
            <person name="Xue W."/>
            <person name="Luo G."/>
        </authorList>
    </citation>
    <scope>NUCLEOTIDE SEQUENCE [LARGE SCALE GENOMIC DNA]</scope>
    <source>
        <strain evidence="1 2">AF42-9</strain>
    </source>
</reference>
<evidence type="ECO:0000313" key="1">
    <source>
        <dbReference type="EMBL" id="RHK51035.1"/>
    </source>
</evidence>
<accession>A0A415GN14</accession>
<dbReference type="OrthoDB" id="1070184at2"/>
<proteinExistence type="predicted"/>
<organism evidence="1 2">
    <name type="scientific">Leyella stercorea</name>
    <dbReference type="NCBI Taxonomy" id="363265"/>
    <lineage>
        <taxon>Bacteria</taxon>
        <taxon>Pseudomonadati</taxon>
        <taxon>Bacteroidota</taxon>
        <taxon>Bacteroidia</taxon>
        <taxon>Bacteroidales</taxon>
        <taxon>Prevotellaceae</taxon>
        <taxon>Leyella</taxon>
    </lineage>
</organism>
<dbReference type="EMBL" id="QRNO01000022">
    <property type="protein sequence ID" value="RHK51035.1"/>
    <property type="molecule type" value="Genomic_DNA"/>
</dbReference>
<dbReference type="RefSeq" id="WP_118355141.1">
    <property type="nucleotide sequence ID" value="NZ_DAILYV010000247.1"/>
</dbReference>
<dbReference type="Proteomes" id="UP000286598">
    <property type="component" value="Unassembled WGS sequence"/>
</dbReference>